<name>A0A183TLY2_SCHSO</name>
<sequence>MVLRHRWETDQVDLRYARVFVEMEISRGVHRRILRPPLGAASPEPPVFTECRRIKLGFGELLSLFLTSCFARTINPNVNFTRLSEQLSCHIVGETVNLFDPNATMLPVWDVLSVRRNFIGDIPHQAA</sequence>
<accession>A0A183TLY2</accession>
<evidence type="ECO:0000313" key="3">
    <source>
        <dbReference type="WBParaSite" id="SSLN_0001814401-mRNA-1"/>
    </source>
</evidence>
<evidence type="ECO:0000313" key="2">
    <source>
        <dbReference type="Proteomes" id="UP000275846"/>
    </source>
</evidence>
<dbReference type="WBParaSite" id="SSLN_0001814401-mRNA-1">
    <property type="protein sequence ID" value="SSLN_0001814401-mRNA-1"/>
    <property type="gene ID" value="SSLN_0001814401"/>
</dbReference>
<dbReference type="Proteomes" id="UP000275846">
    <property type="component" value="Unassembled WGS sequence"/>
</dbReference>
<reference evidence="3" key="1">
    <citation type="submission" date="2016-06" db="UniProtKB">
        <authorList>
            <consortium name="WormBaseParasite"/>
        </authorList>
    </citation>
    <scope>IDENTIFICATION</scope>
</reference>
<keyword evidence="2" id="KW-1185">Reference proteome</keyword>
<evidence type="ECO:0000313" key="1">
    <source>
        <dbReference type="EMBL" id="VDM03866.1"/>
    </source>
</evidence>
<gene>
    <name evidence="1" type="ORF">SSLN_LOCUS17480</name>
</gene>
<organism evidence="3">
    <name type="scientific">Schistocephalus solidus</name>
    <name type="common">Tapeworm</name>
    <dbReference type="NCBI Taxonomy" id="70667"/>
    <lineage>
        <taxon>Eukaryota</taxon>
        <taxon>Metazoa</taxon>
        <taxon>Spiralia</taxon>
        <taxon>Lophotrochozoa</taxon>
        <taxon>Platyhelminthes</taxon>
        <taxon>Cestoda</taxon>
        <taxon>Eucestoda</taxon>
        <taxon>Diphyllobothriidea</taxon>
        <taxon>Diphyllobothriidae</taxon>
        <taxon>Schistocephalus</taxon>
    </lineage>
</organism>
<dbReference type="AlphaFoldDB" id="A0A183TLY2"/>
<reference evidence="1 2" key="2">
    <citation type="submission" date="2018-11" db="EMBL/GenBank/DDBJ databases">
        <authorList>
            <consortium name="Pathogen Informatics"/>
        </authorList>
    </citation>
    <scope>NUCLEOTIDE SEQUENCE [LARGE SCALE GENOMIC DNA]</scope>
    <source>
        <strain evidence="1 2">NST_G2</strain>
    </source>
</reference>
<dbReference type="EMBL" id="UYSU01042580">
    <property type="protein sequence ID" value="VDM03866.1"/>
    <property type="molecule type" value="Genomic_DNA"/>
</dbReference>
<protein>
    <submittedName>
        <fullName evidence="1 3">Uncharacterized protein</fullName>
    </submittedName>
</protein>
<proteinExistence type="predicted"/>